<evidence type="ECO:0000313" key="2">
    <source>
        <dbReference type="Proteomes" id="UP001501436"/>
    </source>
</evidence>
<protein>
    <submittedName>
        <fullName evidence="1">Uncharacterized protein</fullName>
    </submittedName>
</protein>
<comment type="caution">
    <text evidence="1">The sequence shown here is derived from an EMBL/GenBank/DDBJ whole genome shotgun (WGS) entry which is preliminary data.</text>
</comment>
<reference evidence="2" key="1">
    <citation type="journal article" date="2019" name="Int. J. Syst. Evol. Microbiol.">
        <title>The Global Catalogue of Microorganisms (GCM) 10K type strain sequencing project: providing services to taxonomists for standard genome sequencing and annotation.</title>
        <authorList>
            <consortium name="The Broad Institute Genomics Platform"/>
            <consortium name="The Broad Institute Genome Sequencing Center for Infectious Disease"/>
            <person name="Wu L."/>
            <person name="Ma J."/>
        </authorList>
    </citation>
    <scope>NUCLEOTIDE SEQUENCE [LARGE SCALE GENOMIC DNA]</scope>
    <source>
        <strain evidence="2">JCM 18283</strain>
    </source>
</reference>
<sequence>MKLTQARTVPFFIIAIVIALGGCREKPKKKVDVKPSFKKVWGIKYTEIKRWLANGLTFDKSGYQLEPEWKLSFPSDDSANIFSPERKVFYNFPVTYDHDSIVNMARAWLRVKKVTKDSLVFQILKVEGTTIYLEESQVYMTLYANDYIKNVLKTDAKTLMRPSKADTAFIMARAEYVNTHPDTAFAAREPVQFISKSSNIKVEKVEVHAQAIRYDNVDPEDAYMYPEYNITIKKAYSDFNYTFAAFVDASGGLHFNKPLMAILPDYYEQKVKVMKGVMDGYLKLYLTTLPGTTLGIPHTSRVILRVKGIKG</sequence>
<keyword evidence="2" id="KW-1185">Reference proteome</keyword>
<dbReference type="RefSeq" id="WP_345333400.1">
    <property type="nucleotide sequence ID" value="NZ_BAABJI010000004.1"/>
</dbReference>
<name>A0ABP9G3Z2_9SPHI</name>
<gene>
    <name evidence="1" type="ORF">GCM10023313_35410</name>
</gene>
<organism evidence="1 2">
    <name type="scientific">Mucilaginibacter defluvii</name>
    <dbReference type="NCBI Taxonomy" id="1196019"/>
    <lineage>
        <taxon>Bacteria</taxon>
        <taxon>Pseudomonadati</taxon>
        <taxon>Bacteroidota</taxon>
        <taxon>Sphingobacteriia</taxon>
        <taxon>Sphingobacteriales</taxon>
        <taxon>Sphingobacteriaceae</taxon>
        <taxon>Mucilaginibacter</taxon>
    </lineage>
</organism>
<dbReference type="EMBL" id="BAABJI010000004">
    <property type="protein sequence ID" value="GAA4927761.1"/>
    <property type="molecule type" value="Genomic_DNA"/>
</dbReference>
<dbReference type="Proteomes" id="UP001501436">
    <property type="component" value="Unassembled WGS sequence"/>
</dbReference>
<evidence type="ECO:0000313" key="1">
    <source>
        <dbReference type="EMBL" id="GAA4927761.1"/>
    </source>
</evidence>
<accession>A0ABP9G3Z2</accession>
<proteinExistence type="predicted"/>
<dbReference type="PROSITE" id="PS51257">
    <property type="entry name" value="PROKAR_LIPOPROTEIN"/>
    <property type="match status" value="1"/>
</dbReference>